<dbReference type="InterPro" id="IPR013818">
    <property type="entry name" value="Lipase"/>
</dbReference>
<dbReference type="GO" id="GO:0016042">
    <property type="term" value="P:lipid catabolic process"/>
    <property type="evidence" value="ECO:0007669"/>
    <property type="project" value="TreeGrafter"/>
</dbReference>
<evidence type="ECO:0000313" key="7">
    <source>
        <dbReference type="EMBL" id="KAJ3640927.1"/>
    </source>
</evidence>
<evidence type="ECO:0000256" key="3">
    <source>
        <dbReference type="ARBA" id="ARBA00022525"/>
    </source>
</evidence>
<reference evidence="7" key="1">
    <citation type="journal article" date="2023" name="G3 (Bethesda)">
        <title>Whole genome assemblies of Zophobas morio and Tenebrio molitor.</title>
        <authorList>
            <person name="Kaur S."/>
            <person name="Stinson S.A."/>
            <person name="diCenzo G.C."/>
        </authorList>
    </citation>
    <scope>NUCLEOTIDE SEQUENCE</scope>
    <source>
        <strain evidence="7">QUZm001</strain>
    </source>
</reference>
<dbReference type="GO" id="GO:0016298">
    <property type="term" value="F:lipase activity"/>
    <property type="evidence" value="ECO:0007669"/>
    <property type="project" value="InterPro"/>
</dbReference>
<comment type="caution">
    <text evidence="7">The sequence shown here is derived from an EMBL/GenBank/DDBJ whole genome shotgun (WGS) entry which is preliminary data.</text>
</comment>
<evidence type="ECO:0000256" key="2">
    <source>
        <dbReference type="ARBA" id="ARBA00010701"/>
    </source>
</evidence>
<evidence type="ECO:0000256" key="5">
    <source>
        <dbReference type="SAM" id="SignalP"/>
    </source>
</evidence>
<organism evidence="7 8">
    <name type="scientific">Zophobas morio</name>
    <dbReference type="NCBI Taxonomy" id="2755281"/>
    <lineage>
        <taxon>Eukaryota</taxon>
        <taxon>Metazoa</taxon>
        <taxon>Ecdysozoa</taxon>
        <taxon>Arthropoda</taxon>
        <taxon>Hexapoda</taxon>
        <taxon>Insecta</taxon>
        <taxon>Pterygota</taxon>
        <taxon>Neoptera</taxon>
        <taxon>Endopterygota</taxon>
        <taxon>Coleoptera</taxon>
        <taxon>Polyphaga</taxon>
        <taxon>Cucujiformia</taxon>
        <taxon>Tenebrionidae</taxon>
        <taxon>Zophobas</taxon>
    </lineage>
</organism>
<comment type="similarity">
    <text evidence="2 4">Belongs to the AB hydrolase superfamily. Lipase family.</text>
</comment>
<evidence type="ECO:0000256" key="4">
    <source>
        <dbReference type="RuleBase" id="RU004262"/>
    </source>
</evidence>
<comment type="subcellular location">
    <subcellularLocation>
        <location evidence="1">Secreted</location>
    </subcellularLocation>
</comment>
<dbReference type="GO" id="GO:0017171">
    <property type="term" value="F:serine hydrolase activity"/>
    <property type="evidence" value="ECO:0007669"/>
    <property type="project" value="TreeGrafter"/>
</dbReference>
<dbReference type="PANTHER" id="PTHR11610:SF173">
    <property type="entry name" value="LIPASE DOMAIN-CONTAINING PROTEIN-RELATED"/>
    <property type="match status" value="1"/>
</dbReference>
<dbReference type="InterPro" id="IPR000734">
    <property type="entry name" value="TAG_lipase"/>
</dbReference>
<keyword evidence="3" id="KW-0964">Secreted</keyword>
<dbReference type="GO" id="GO:0005615">
    <property type="term" value="C:extracellular space"/>
    <property type="evidence" value="ECO:0007669"/>
    <property type="project" value="TreeGrafter"/>
</dbReference>
<accession>A0AA38M3E0</accession>
<dbReference type="AlphaFoldDB" id="A0AA38M3E0"/>
<keyword evidence="8" id="KW-1185">Reference proteome</keyword>
<dbReference type="PRINTS" id="PR00821">
    <property type="entry name" value="TAGLIPASE"/>
</dbReference>
<keyword evidence="5" id="KW-0732">Signal</keyword>
<feature type="signal peptide" evidence="5">
    <location>
        <begin position="1"/>
        <end position="18"/>
    </location>
</feature>
<gene>
    <name evidence="7" type="ORF">Zmor_027460</name>
</gene>
<name>A0AA38M3E0_9CUCU</name>
<evidence type="ECO:0000313" key="8">
    <source>
        <dbReference type="Proteomes" id="UP001168821"/>
    </source>
</evidence>
<protein>
    <recommendedName>
        <fullName evidence="6">Lipase domain-containing protein</fullName>
    </recommendedName>
</protein>
<dbReference type="Pfam" id="PF00151">
    <property type="entry name" value="Lipase"/>
    <property type="match status" value="1"/>
</dbReference>
<evidence type="ECO:0000259" key="6">
    <source>
        <dbReference type="Pfam" id="PF00151"/>
    </source>
</evidence>
<dbReference type="SUPFAM" id="SSF53474">
    <property type="entry name" value="alpha/beta-Hydrolases"/>
    <property type="match status" value="1"/>
</dbReference>
<dbReference type="PANTHER" id="PTHR11610">
    <property type="entry name" value="LIPASE"/>
    <property type="match status" value="1"/>
</dbReference>
<evidence type="ECO:0000256" key="1">
    <source>
        <dbReference type="ARBA" id="ARBA00004613"/>
    </source>
</evidence>
<feature type="chain" id="PRO_5041362137" description="Lipase domain-containing protein" evidence="5">
    <location>
        <begin position="19"/>
        <end position="343"/>
    </location>
</feature>
<dbReference type="InterPro" id="IPR029058">
    <property type="entry name" value="AB_hydrolase_fold"/>
</dbReference>
<dbReference type="Gene3D" id="3.40.50.1820">
    <property type="entry name" value="alpha/beta hydrolase"/>
    <property type="match status" value="1"/>
</dbReference>
<dbReference type="EMBL" id="JALNTZ010000009">
    <property type="protein sequence ID" value="KAJ3640927.1"/>
    <property type="molecule type" value="Genomic_DNA"/>
</dbReference>
<dbReference type="Proteomes" id="UP001168821">
    <property type="component" value="Unassembled WGS sequence"/>
</dbReference>
<proteinExistence type="inferred from homology"/>
<feature type="domain" description="Lipase" evidence="6">
    <location>
        <begin position="60"/>
        <end position="341"/>
    </location>
</feature>
<sequence>MRQQYLVVFLCVFAFVRLEEEPGLDLSRVSEAIQQDFFNLCNGIGLLHKNVHGDVVTIDNIKFYLWRTKKSKKYTILDPRNPTKLINKKAQYVFFVHGWLENVNTSWYNNLKHSFFEINPELYVIQVDWSEYAGKDYIIALYDTREVGNLIGKLIINLHQTYSVPLDNFMVLVGHSLGGQVCGFAGKHIKKYLGKKIPRIVALDPAGVFFEDAPESEKLNPEDASVVEVIHTSGGRIGYKEPCGTIDFFPNGGSWQAGCIKEAIFNMTDLKTKVSCSHFRSWRFYIEAVANPQSFRARKCKSWEDYTKKPDSCEDDYETMGDLHTHKRGKYYLITNENPPFSQ</sequence>